<accession>A0A378UCN5</accession>
<protein>
    <submittedName>
        <fullName evidence="1">Uncharacterized protein</fullName>
    </submittedName>
</protein>
<dbReference type="Proteomes" id="UP000254487">
    <property type="component" value="Unassembled WGS sequence"/>
</dbReference>
<sequence length="76" mass="8407">MCQFRQRLADSMLRIAYYAGASDGVMVVMQQGESEGKPIYTDNLPQALSEMAEHPDKAVIILRDSDRNETTDVSAA</sequence>
<evidence type="ECO:0000313" key="1">
    <source>
        <dbReference type="EMBL" id="STZ74960.1"/>
    </source>
</evidence>
<name>A0A378UCN5_KLEPO</name>
<organism evidence="1 2">
    <name type="scientific">Klebsiella pneumoniae subsp. ozaenae</name>
    <dbReference type="NCBI Taxonomy" id="574"/>
    <lineage>
        <taxon>Bacteria</taxon>
        <taxon>Pseudomonadati</taxon>
        <taxon>Pseudomonadota</taxon>
        <taxon>Gammaproteobacteria</taxon>
        <taxon>Enterobacterales</taxon>
        <taxon>Enterobacteriaceae</taxon>
        <taxon>Klebsiella/Raoultella group</taxon>
        <taxon>Klebsiella</taxon>
        <taxon>Klebsiella pneumoniae complex</taxon>
    </lineage>
</organism>
<reference evidence="1 2" key="1">
    <citation type="submission" date="2018-06" db="EMBL/GenBank/DDBJ databases">
        <authorList>
            <consortium name="Pathogen Informatics"/>
            <person name="Doyle S."/>
        </authorList>
    </citation>
    <scope>NUCLEOTIDE SEQUENCE [LARGE SCALE GENOMIC DNA]</scope>
    <source>
        <strain evidence="1 2">NCTC10313</strain>
    </source>
</reference>
<dbReference type="EMBL" id="UGLW01000004">
    <property type="protein sequence ID" value="STZ74960.1"/>
    <property type="molecule type" value="Genomic_DNA"/>
</dbReference>
<gene>
    <name evidence="1" type="ORF">NCTC10313_07144</name>
</gene>
<proteinExistence type="predicted"/>
<dbReference type="AlphaFoldDB" id="A0A378UCN5"/>
<evidence type="ECO:0000313" key="2">
    <source>
        <dbReference type="Proteomes" id="UP000254487"/>
    </source>
</evidence>